<evidence type="ECO:0000256" key="2">
    <source>
        <dbReference type="ARBA" id="ARBA00022803"/>
    </source>
</evidence>
<dbReference type="InterPro" id="IPR050498">
    <property type="entry name" value="Ycf3"/>
</dbReference>
<evidence type="ECO:0000256" key="1">
    <source>
        <dbReference type="ARBA" id="ARBA00022737"/>
    </source>
</evidence>
<sequence length="528" mass="58486">MSARQALLTLKTFKSGGKAVGTSFGYLIDRNGTVVSAWTPFNGADSAVVVDAKGRSYPVEKIYGASELYDIAKFAIGGATAVQPISLAKTLPTGSVRMWIMTQKPALVTPERSEKFMSKYNYYVLGGADALKENTADYPNGAPAVNERGELVGIYNNGGTVLSVTDWRYTDELKPSGFAANDPTLSRTTIRKALPADVKDARLALMMAAQGRTADYMATARDFMTMFPKETDGYYDLATLYWQQGKTAEADKLLRDAVDKATDKADAHYNYSRSVWQKLSLMPEPPFADWTYDKAMAEADAAYKVKALPVYDEMRGKIEYSKGNYEKAYEKFMSLTKSMRNPDLFYEAAQCRQALKASDAEILELLDSAVGVCDTPYTTIAAPYFYARGTQLGKMGRYRDAMVDLYRYEALTTALPPASFYYDREQIEMKGKVYQAALNDIMRAVVLDQRNAQLWAEKANVHLRVGQYADAMASADVAIQLDSTYSVPYLIKGLAQCQSGKKDEGLTNLQKAKDLGDTQADAFIKKFK</sequence>
<dbReference type="Proteomes" id="UP000825483">
    <property type="component" value="Unassembled WGS sequence"/>
</dbReference>
<dbReference type="AlphaFoldDB" id="A0A9R1C8U6"/>
<dbReference type="InterPro" id="IPR011990">
    <property type="entry name" value="TPR-like_helical_dom_sf"/>
</dbReference>
<name>A0A9R1C8U6_9BACT</name>
<dbReference type="InterPro" id="IPR009003">
    <property type="entry name" value="Peptidase_S1_PA"/>
</dbReference>
<comment type="caution">
    <text evidence="3">The sequence shown here is derived from an EMBL/GenBank/DDBJ whole genome shotgun (WGS) entry which is preliminary data.</text>
</comment>
<keyword evidence="2" id="KW-0802">TPR repeat</keyword>
<dbReference type="PANTHER" id="PTHR44858">
    <property type="entry name" value="TETRATRICOPEPTIDE REPEAT PROTEIN 6"/>
    <property type="match status" value="1"/>
</dbReference>
<dbReference type="SUPFAM" id="SSF48452">
    <property type="entry name" value="TPR-like"/>
    <property type="match status" value="2"/>
</dbReference>
<protein>
    <submittedName>
        <fullName evidence="3">Serine protease</fullName>
    </submittedName>
</protein>
<evidence type="ECO:0000313" key="3">
    <source>
        <dbReference type="EMBL" id="GJG58133.1"/>
    </source>
</evidence>
<evidence type="ECO:0000313" key="4">
    <source>
        <dbReference type="Proteomes" id="UP000825483"/>
    </source>
</evidence>
<reference evidence="3" key="1">
    <citation type="journal article" date="2022" name="Int. J. Syst. Evol. Microbiol.">
        <title>Prevotella lacticifex sp. nov., isolated from the rumen of cows.</title>
        <authorList>
            <person name="Shinkai T."/>
            <person name="Ikeyama N."/>
            <person name="Kumagai M."/>
            <person name="Ohmori H."/>
            <person name="Sakamoto M."/>
            <person name="Ohkuma M."/>
            <person name="Mitsumori M."/>
        </authorList>
    </citation>
    <scope>NUCLEOTIDE SEQUENCE</scope>
    <source>
        <strain evidence="3">R5076</strain>
    </source>
</reference>
<keyword evidence="1" id="KW-0677">Repeat</keyword>
<dbReference type="GO" id="GO:0006508">
    <property type="term" value="P:proteolysis"/>
    <property type="evidence" value="ECO:0007669"/>
    <property type="project" value="UniProtKB-KW"/>
</dbReference>
<proteinExistence type="predicted"/>
<keyword evidence="3" id="KW-0645">Protease</keyword>
<dbReference type="InterPro" id="IPR019734">
    <property type="entry name" value="TPR_rpt"/>
</dbReference>
<dbReference type="GO" id="GO:0008233">
    <property type="term" value="F:peptidase activity"/>
    <property type="evidence" value="ECO:0007669"/>
    <property type="project" value="UniProtKB-KW"/>
</dbReference>
<dbReference type="SMART" id="SM00028">
    <property type="entry name" value="TPR"/>
    <property type="match status" value="5"/>
</dbReference>
<accession>A0A9R1C8U6</accession>
<organism evidence="3 4">
    <name type="scientific">Prevotella lacticifex</name>
    <dbReference type="NCBI Taxonomy" id="2854755"/>
    <lineage>
        <taxon>Bacteria</taxon>
        <taxon>Pseudomonadati</taxon>
        <taxon>Bacteroidota</taxon>
        <taxon>Bacteroidia</taxon>
        <taxon>Bacteroidales</taxon>
        <taxon>Prevotellaceae</taxon>
        <taxon>Prevotella</taxon>
    </lineage>
</organism>
<keyword evidence="3" id="KW-0378">Hydrolase</keyword>
<keyword evidence="4" id="KW-1185">Reference proteome</keyword>
<dbReference type="Gene3D" id="1.25.40.10">
    <property type="entry name" value="Tetratricopeptide repeat domain"/>
    <property type="match status" value="2"/>
</dbReference>
<dbReference type="SUPFAM" id="SSF50494">
    <property type="entry name" value="Trypsin-like serine proteases"/>
    <property type="match status" value="1"/>
</dbReference>
<gene>
    <name evidence="3" type="ORF">PRLR5076_09840</name>
</gene>
<dbReference type="PANTHER" id="PTHR44858:SF1">
    <property type="entry name" value="UDP-N-ACETYLGLUCOSAMINE--PEPTIDE N-ACETYLGLUCOSAMINYLTRANSFERASE SPINDLY-RELATED"/>
    <property type="match status" value="1"/>
</dbReference>
<dbReference type="EMBL" id="BPUB01000001">
    <property type="protein sequence ID" value="GJG58133.1"/>
    <property type="molecule type" value="Genomic_DNA"/>
</dbReference>